<dbReference type="Proteomes" id="UP000018208">
    <property type="component" value="Unassembled WGS sequence"/>
</dbReference>
<dbReference type="VEuPathDB" id="GiardiaDB:SS50377_24406"/>
<dbReference type="Pfam" id="PF08662">
    <property type="entry name" value="eIF2A"/>
    <property type="match status" value="1"/>
</dbReference>
<proteinExistence type="predicted"/>
<organism evidence="2">
    <name type="scientific">Spironucleus salmonicida</name>
    <dbReference type="NCBI Taxonomy" id="348837"/>
    <lineage>
        <taxon>Eukaryota</taxon>
        <taxon>Metamonada</taxon>
        <taxon>Diplomonadida</taxon>
        <taxon>Hexamitidae</taxon>
        <taxon>Hexamitinae</taxon>
        <taxon>Spironucleus</taxon>
    </lineage>
</organism>
<protein>
    <submittedName>
        <fullName evidence="3">Eukaryotic translation initiation factor eIF2A</fullName>
    </submittedName>
    <submittedName>
        <fullName evidence="2">eIF2A domain-containing protein</fullName>
    </submittedName>
</protein>
<reference evidence="2 3" key="1">
    <citation type="journal article" date="2014" name="PLoS Genet.">
        <title>The Genome of Spironucleus salmonicida Highlights a Fish Pathogen Adapted to Fluctuating Environments.</title>
        <authorList>
            <person name="Xu F."/>
            <person name="Jerlstrom-Hultqvist J."/>
            <person name="Einarsson E."/>
            <person name="Astvaldsson A."/>
            <person name="Svard S.G."/>
            <person name="Andersson J.O."/>
        </authorList>
    </citation>
    <scope>NUCLEOTIDE SEQUENCE</scope>
    <source>
        <strain evidence="3">ATCC 50377</strain>
    </source>
</reference>
<accession>V6LYY4</accession>
<dbReference type="EMBL" id="KI546085">
    <property type="protein sequence ID" value="EST46044.1"/>
    <property type="molecule type" value="Genomic_DNA"/>
</dbReference>
<keyword evidence="3" id="KW-0648">Protein biosynthesis</keyword>
<evidence type="ECO:0000313" key="4">
    <source>
        <dbReference type="Proteomes" id="UP000018208"/>
    </source>
</evidence>
<dbReference type="GO" id="GO:0003743">
    <property type="term" value="F:translation initiation factor activity"/>
    <property type="evidence" value="ECO:0007669"/>
    <property type="project" value="UniProtKB-KW"/>
</dbReference>
<feature type="domain" description="Translation initiation factor beta propellor-like" evidence="1">
    <location>
        <begin position="230"/>
        <end position="398"/>
    </location>
</feature>
<dbReference type="AlphaFoldDB" id="V6LYY4"/>
<dbReference type="EMBL" id="AUWU02000004">
    <property type="protein sequence ID" value="KAH0574448.1"/>
    <property type="molecule type" value="Genomic_DNA"/>
</dbReference>
<evidence type="ECO:0000313" key="3">
    <source>
        <dbReference type="EMBL" id="KAH0574448.1"/>
    </source>
</evidence>
<gene>
    <name evidence="2" type="ORF">SS50377_14032</name>
    <name evidence="3" type="ORF">SS50377_24406</name>
</gene>
<evidence type="ECO:0000259" key="1">
    <source>
        <dbReference type="Pfam" id="PF08662"/>
    </source>
</evidence>
<reference evidence="3" key="2">
    <citation type="submission" date="2020-12" db="EMBL/GenBank/DDBJ databases">
        <title>New Spironucleus salmonicida genome in near-complete chromosomes.</title>
        <authorList>
            <person name="Xu F."/>
            <person name="Kurt Z."/>
            <person name="Jimenez-Gonzalez A."/>
            <person name="Astvaldsson A."/>
            <person name="Andersson J.O."/>
            <person name="Svard S.G."/>
        </authorList>
    </citation>
    <scope>NUCLEOTIDE SEQUENCE</scope>
    <source>
        <strain evidence="3">ATCC 50377</strain>
    </source>
</reference>
<name>V6LYY4_9EUKA</name>
<evidence type="ECO:0000313" key="2">
    <source>
        <dbReference type="EMBL" id="EST46044.1"/>
    </source>
</evidence>
<sequence length="478" mass="54229">MDNIILGTFGTLYLSQLQDNGNINKIIDLSTVSCVYHQIKYENIVKLAFLKSINEIEILSFTSLNDYTSILIKIQDNPISFQLSPKGNFVTVIYRTYYSVLDLSGNSILSDLKIIDIKHVGQFNSNEEQFTFQDEIYIKSLNLITEETEIVHTAIPPQQGTDKKPTQQPRLIQITYCKDVLVIASAYISQQDPGYIRVYKNQCEIIKKILQKADSFVFLNSKLHSWFIATVKVEIDRNSKQYNYYGTRQLFLFDLISFKQTNLSLQSQQVHGLDTMLISPTIEHLFYIIDKIPTQIKMAELKTTQNAVAITDLSLSYKTNINSLTLGKNQFIIRGEAGMDGICYSCRIGPGKLLDQQIQISGKEKILYKTHCQFSSNDMFLLMGTLAPRLNVDNGISVRGLDLKEIWSIEIPKLQVMTLLRRGDDWGIQNVAVCVAQENLNIENAKAVQKNVYVPQGMLAHQEAAKTDKGESKTVSLF</sequence>
<keyword evidence="3" id="KW-0396">Initiation factor</keyword>
<dbReference type="InterPro" id="IPR013979">
    <property type="entry name" value="TIF_beta_prop-like"/>
</dbReference>
<keyword evidence="4" id="KW-1185">Reference proteome</keyword>